<evidence type="ECO:0000313" key="2">
    <source>
        <dbReference type="Proteomes" id="UP000823757"/>
    </source>
</evidence>
<dbReference type="InterPro" id="IPR032675">
    <property type="entry name" value="LRR_dom_sf"/>
</dbReference>
<protein>
    <submittedName>
        <fullName evidence="1">Uncharacterized protein</fullName>
    </submittedName>
</protein>
<sequence>MGKITMTVRADSHPEYGNIADFRLMLNGGYCTVNWGDGSTTTHHAEGDEQHIRHTYPQECLETEQTFGITISSDEDNIIGISIGNQFAYMNVKDIDISGCQSLLYFAAGSIEHFDLTTNPGIRELELETEACWTADFSNSRELKKLSLNYAFLGAPYDDILARIDLSKCCKLEILTCMHNLYMEIVLPKHSALKEFVYSETDFPRSSMRKIVRTI</sequence>
<organism evidence="1 2">
    <name type="scientific">Candidatus Cryptobacteroides faecigallinarum</name>
    <dbReference type="NCBI Taxonomy" id="2840763"/>
    <lineage>
        <taxon>Bacteria</taxon>
        <taxon>Pseudomonadati</taxon>
        <taxon>Bacteroidota</taxon>
        <taxon>Bacteroidia</taxon>
        <taxon>Bacteroidales</taxon>
        <taxon>Candidatus Cryptobacteroides</taxon>
    </lineage>
</organism>
<reference evidence="1" key="2">
    <citation type="journal article" date="2021" name="PeerJ">
        <title>Extensive microbial diversity within the chicken gut microbiome revealed by metagenomics and culture.</title>
        <authorList>
            <person name="Gilroy R."/>
            <person name="Ravi A."/>
            <person name="Getino M."/>
            <person name="Pursley I."/>
            <person name="Horton D.L."/>
            <person name="Alikhan N.F."/>
            <person name="Baker D."/>
            <person name="Gharbi K."/>
            <person name="Hall N."/>
            <person name="Watson M."/>
            <person name="Adriaenssens E.M."/>
            <person name="Foster-Nyarko E."/>
            <person name="Jarju S."/>
            <person name="Secka A."/>
            <person name="Antonio M."/>
            <person name="Oren A."/>
            <person name="Chaudhuri R.R."/>
            <person name="La Ragione R."/>
            <person name="Hildebrand F."/>
            <person name="Pallen M.J."/>
        </authorList>
    </citation>
    <scope>NUCLEOTIDE SEQUENCE</scope>
    <source>
        <strain evidence="1">B1-13419</strain>
    </source>
</reference>
<dbReference type="EMBL" id="JADIMD010000033">
    <property type="protein sequence ID" value="MBO8474132.1"/>
    <property type="molecule type" value="Genomic_DNA"/>
</dbReference>
<reference evidence="1" key="1">
    <citation type="submission" date="2020-10" db="EMBL/GenBank/DDBJ databases">
        <authorList>
            <person name="Gilroy R."/>
        </authorList>
    </citation>
    <scope>NUCLEOTIDE SEQUENCE</scope>
    <source>
        <strain evidence="1">B1-13419</strain>
    </source>
</reference>
<feature type="non-terminal residue" evidence="1">
    <location>
        <position position="215"/>
    </location>
</feature>
<comment type="caution">
    <text evidence="1">The sequence shown here is derived from an EMBL/GenBank/DDBJ whole genome shotgun (WGS) entry which is preliminary data.</text>
</comment>
<name>A0A9D9IKH0_9BACT</name>
<dbReference type="SUPFAM" id="SSF52047">
    <property type="entry name" value="RNI-like"/>
    <property type="match status" value="1"/>
</dbReference>
<evidence type="ECO:0000313" key="1">
    <source>
        <dbReference type="EMBL" id="MBO8474132.1"/>
    </source>
</evidence>
<dbReference type="AlphaFoldDB" id="A0A9D9IKH0"/>
<gene>
    <name evidence="1" type="ORF">IAB91_02415</name>
</gene>
<proteinExistence type="predicted"/>
<dbReference type="Proteomes" id="UP000823757">
    <property type="component" value="Unassembled WGS sequence"/>
</dbReference>
<dbReference type="Gene3D" id="3.80.10.10">
    <property type="entry name" value="Ribonuclease Inhibitor"/>
    <property type="match status" value="1"/>
</dbReference>
<accession>A0A9D9IKH0</accession>